<evidence type="ECO:0000313" key="8">
    <source>
        <dbReference type="EMBL" id="KAJ7762824.1"/>
    </source>
</evidence>
<accession>A0AAD7JE73</accession>
<dbReference type="Gene3D" id="1.10.1580.10">
    <property type="match status" value="1"/>
</dbReference>
<dbReference type="Pfam" id="PF08701">
    <property type="entry name" value="GN3L_Grn1"/>
    <property type="match status" value="1"/>
</dbReference>
<name>A0AAD7JE73_9AGAR</name>
<dbReference type="InterPro" id="IPR006073">
    <property type="entry name" value="GTP-bd"/>
</dbReference>
<feature type="compositionally biased region" description="Low complexity" evidence="5">
    <location>
        <begin position="628"/>
        <end position="645"/>
    </location>
</feature>
<dbReference type="Proteomes" id="UP001215280">
    <property type="component" value="Unassembled WGS sequence"/>
</dbReference>
<dbReference type="PANTHER" id="PTHR11089:SF30">
    <property type="entry name" value="GUANINE NUCLEOTIDE-BINDING PROTEIN-LIKE 3 HOMOLOG"/>
    <property type="match status" value="1"/>
</dbReference>
<comment type="subcellular location">
    <subcellularLocation>
        <location evidence="1">Nucleus</location>
    </subcellularLocation>
</comment>
<gene>
    <name evidence="8" type="ORF">DFH07DRAFT_405096</name>
</gene>
<evidence type="ECO:0000256" key="5">
    <source>
        <dbReference type="SAM" id="MobiDB-lite"/>
    </source>
</evidence>
<comment type="caution">
    <text evidence="8">The sequence shown here is derived from an EMBL/GenBank/DDBJ whole genome shotgun (WGS) entry which is preliminary data.</text>
</comment>
<evidence type="ECO:0000259" key="6">
    <source>
        <dbReference type="Pfam" id="PF01926"/>
    </source>
</evidence>
<feature type="region of interest" description="Disordered" evidence="5">
    <location>
        <begin position="1"/>
        <end position="56"/>
    </location>
</feature>
<dbReference type="InterPro" id="IPR050755">
    <property type="entry name" value="TRAFAC_YlqF/YawG_RiboMat"/>
</dbReference>
<dbReference type="GO" id="GO:0005525">
    <property type="term" value="F:GTP binding"/>
    <property type="evidence" value="ECO:0007669"/>
    <property type="project" value="UniProtKB-KW"/>
</dbReference>
<dbReference type="EMBL" id="JARJLG010000042">
    <property type="protein sequence ID" value="KAJ7762824.1"/>
    <property type="molecule type" value="Genomic_DNA"/>
</dbReference>
<dbReference type="InterPro" id="IPR023179">
    <property type="entry name" value="GTP-bd_ortho_bundle_sf"/>
</dbReference>
<keyword evidence="3" id="KW-0342">GTP-binding</keyword>
<feature type="compositionally biased region" description="Acidic residues" evidence="5">
    <location>
        <begin position="542"/>
        <end position="584"/>
    </location>
</feature>
<feature type="region of interest" description="Disordered" evidence="5">
    <location>
        <begin position="68"/>
        <end position="112"/>
    </location>
</feature>
<keyword evidence="4" id="KW-0539">Nucleus</keyword>
<feature type="region of interest" description="Disordered" evidence="5">
    <location>
        <begin position="536"/>
        <end position="692"/>
    </location>
</feature>
<keyword evidence="2" id="KW-0547">Nucleotide-binding</keyword>
<evidence type="ECO:0008006" key="10">
    <source>
        <dbReference type="Google" id="ProtNLM"/>
    </source>
</evidence>
<dbReference type="Pfam" id="PF01926">
    <property type="entry name" value="MMR_HSR1"/>
    <property type="match status" value="1"/>
</dbReference>
<feature type="compositionally biased region" description="Basic residues" evidence="5">
    <location>
        <begin position="19"/>
        <end position="36"/>
    </location>
</feature>
<dbReference type="InterPro" id="IPR027417">
    <property type="entry name" value="P-loop_NTPase"/>
</dbReference>
<feature type="domain" description="G" evidence="6">
    <location>
        <begin position="301"/>
        <end position="389"/>
    </location>
</feature>
<protein>
    <recommendedName>
        <fullName evidence="10">CP-type G domain-containing protein</fullName>
    </recommendedName>
</protein>
<evidence type="ECO:0000256" key="2">
    <source>
        <dbReference type="ARBA" id="ARBA00022741"/>
    </source>
</evidence>
<dbReference type="PANTHER" id="PTHR11089">
    <property type="entry name" value="GTP-BINDING PROTEIN-RELATED"/>
    <property type="match status" value="1"/>
</dbReference>
<sequence>MPRIRKKTSNRGSTNERKKILHKVRESRKKKVKASKKSVQWKSKHKKDPGIPNNFPYKDQILAEIADQRRVAAEEKQRKKDLKKGKKTDAESDVDEDAGSNNSDANDEENDNGDEVFAEVKALGLAQGFDGIASLSAKRLDNTKLRPRQAPTVEAMEDGEEDVPVLMNPAFPNLQAVLEQADVVLQVLDARDPLPFRSAHLEELAAAHPGQRVLFVLNKIDACPRESVASWAAHLRTEHATLPFRAASAFLPAGPELLDKTIVKGKGKGKARADDALGADTILARLGEWAEQKTGDEPLCVAVIGVTNVGKSALVNSLLRKATVGVYTLAGSSRGPTTTAYAQEVALEVKGRQIRLVDTPGISWSAPAAVPDADADVHMDDAQADDIRARDILLRSKGRIDRLKDPILAVKHIISRANTEDLMLLYSLPAFSARDTDAFLASVARAHQLVKKKGELDLTGAARAVLRDWSVGKFPRFTVPPAAAGAATEMEEGGDEAVLAGLQTRKELRKTKGLVKFVCGAIETRRAAVEEIWVPVTREKDDESEGVDEEDEDMEDGGDEEQDDDDEMDDGGEEEDEEEEEEEPQPMLSGKQKRKRATEKNAPPPRKKVSFGPDPKASKQARKASSLARKPAAVAPAAAQKTPKPLTSKSAAPAKDKDRKVANTAIKTKSKPQKIPGATTAGGEEYDFGKFF</sequence>
<dbReference type="Gene3D" id="3.40.50.300">
    <property type="entry name" value="P-loop containing nucleotide triphosphate hydrolases"/>
    <property type="match status" value="1"/>
</dbReference>
<evidence type="ECO:0000313" key="9">
    <source>
        <dbReference type="Proteomes" id="UP001215280"/>
    </source>
</evidence>
<proteinExistence type="predicted"/>
<organism evidence="8 9">
    <name type="scientific">Mycena maculata</name>
    <dbReference type="NCBI Taxonomy" id="230809"/>
    <lineage>
        <taxon>Eukaryota</taxon>
        <taxon>Fungi</taxon>
        <taxon>Dikarya</taxon>
        <taxon>Basidiomycota</taxon>
        <taxon>Agaricomycotina</taxon>
        <taxon>Agaricomycetes</taxon>
        <taxon>Agaricomycetidae</taxon>
        <taxon>Agaricales</taxon>
        <taxon>Marasmiineae</taxon>
        <taxon>Mycenaceae</taxon>
        <taxon>Mycena</taxon>
    </lineage>
</organism>
<evidence type="ECO:0000256" key="3">
    <source>
        <dbReference type="ARBA" id="ARBA00023134"/>
    </source>
</evidence>
<evidence type="ECO:0000256" key="4">
    <source>
        <dbReference type="ARBA" id="ARBA00023242"/>
    </source>
</evidence>
<dbReference type="InterPro" id="IPR014813">
    <property type="entry name" value="Gnl3_N_dom"/>
</dbReference>
<evidence type="ECO:0000259" key="7">
    <source>
        <dbReference type="Pfam" id="PF08701"/>
    </source>
</evidence>
<feature type="domain" description="Guanine nucleotide-binding protein-like 3 N-terminal" evidence="7">
    <location>
        <begin position="15"/>
        <end position="88"/>
    </location>
</feature>
<dbReference type="AlphaFoldDB" id="A0AAD7JE73"/>
<keyword evidence="9" id="KW-1185">Reference proteome</keyword>
<dbReference type="SUPFAM" id="SSF52540">
    <property type="entry name" value="P-loop containing nucleoside triphosphate hydrolases"/>
    <property type="match status" value="1"/>
</dbReference>
<dbReference type="GO" id="GO:0005730">
    <property type="term" value="C:nucleolus"/>
    <property type="evidence" value="ECO:0007669"/>
    <property type="project" value="TreeGrafter"/>
</dbReference>
<evidence type="ECO:0000256" key="1">
    <source>
        <dbReference type="ARBA" id="ARBA00004123"/>
    </source>
</evidence>
<reference evidence="8" key="1">
    <citation type="submission" date="2023-03" db="EMBL/GenBank/DDBJ databases">
        <title>Massive genome expansion in bonnet fungi (Mycena s.s.) driven by repeated elements and novel gene families across ecological guilds.</title>
        <authorList>
            <consortium name="Lawrence Berkeley National Laboratory"/>
            <person name="Harder C.B."/>
            <person name="Miyauchi S."/>
            <person name="Viragh M."/>
            <person name="Kuo A."/>
            <person name="Thoen E."/>
            <person name="Andreopoulos B."/>
            <person name="Lu D."/>
            <person name="Skrede I."/>
            <person name="Drula E."/>
            <person name="Henrissat B."/>
            <person name="Morin E."/>
            <person name="Kohler A."/>
            <person name="Barry K."/>
            <person name="LaButti K."/>
            <person name="Morin E."/>
            <person name="Salamov A."/>
            <person name="Lipzen A."/>
            <person name="Mereny Z."/>
            <person name="Hegedus B."/>
            <person name="Baldrian P."/>
            <person name="Stursova M."/>
            <person name="Weitz H."/>
            <person name="Taylor A."/>
            <person name="Grigoriev I.V."/>
            <person name="Nagy L.G."/>
            <person name="Martin F."/>
            <person name="Kauserud H."/>
        </authorList>
    </citation>
    <scope>NUCLEOTIDE SEQUENCE</scope>
    <source>
        <strain evidence="8">CBHHK188m</strain>
    </source>
</reference>
<feature type="compositionally biased region" description="Basic and acidic residues" evidence="5">
    <location>
        <begin position="68"/>
        <end position="78"/>
    </location>
</feature>